<reference evidence="1 2" key="1">
    <citation type="journal article" date="2019" name="Int. J. Syst. Evol. Microbiol.">
        <title>The Global Catalogue of Microorganisms (GCM) 10K type strain sequencing project: providing services to taxonomists for standard genome sequencing and annotation.</title>
        <authorList>
            <consortium name="The Broad Institute Genomics Platform"/>
            <consortium name="The Broad Institute Genome Sequencing Center for Infectious Disease"/>
            <person name="Wu L."/>
            <person name="Ma J."/>
        </authorList>
    </citation>
    <scope>NUCLEOTIDE SEQUENCE [LARGE SCALE GENOMIC DNA]</scope>
    <source>
        <strain evidence="1 2">JCM 4316</strain>
    </source>
</reference>
<keyword evidence="2" id="KW-1185">Reference proteome</keyword>
<proteinExistence type="predicted"/>
<comment type="caution">
    <text evidence="1">The sequence shown here is derived from an EMBL/GenBank/DDBJ whole genome shotgun (WGS) entry which is preliminary data.</text>
</comment>
<gene>
    <name evidence="1" type="ORF">GCM10010246_47680</name>
</gene>
<organism evidence="1 2">
    <name type="scientific">Streptomyces cuspidosporus</name>
    <dbReference type="NCBI Taxonomy" id="66882"/>
    <lineage>
        <taxon>Bacteria</taxon>
        <taxon>Bacillati</taxon>
        <taxon>Actinomycetota</taxon>
        <taxon>Actinomycetes</taxon>
        <taxon>Kitasatosporales</taxon>
        <taxon>Streptomycetaceae</taxon>
        <taxon>Streptomyces</taxon>
    </lineage>
</organism>
<dbReference type="Proteomes" id="UP001500253">
    <property type="component" value="Unassembled WGS sequence"/>
</dbReference>
<protein>
    <submittedName>
        <fullName evidence="1">Uncharacterized protein</fullName>
    </submittedName>
</protein>
<sequence length="60" mass="6211">MKVGSILAYEPTHSIATKGAIRHSAATTREGVTAGLLPCVPDVSDMGSAPSPRLSTCERD</sequence>
<accession>A0ABN3GJG6</accession>
<dbReference type="EMBL" id="BAAASD010000021">
    <property type="protein sequence ID" value="GAA2353364.1"/>
    <property type="molecule type" value="Genomic_DNA"/>
</dbReference>
<evidence type="ECO:0000313" key="1">
    <source>
        <dbReference type="EMBL" id="GAA2353364.1"/>
    </source>
</evidence>
<evidence type="ECO:0000313" key="2">
    <source>
        <dbReference type="Proteomes" id="UP001500253"/>
    </source>
</evidence>
<name>A0ABN3GJG6_9ACTN</name>